<comment type="caution">
    <text evidence="1">The sequence shown here is derived from an EMBL/GenBank/DDBJ whole genome shotgun (WGS) entry which is preliminary data.</text>
</comment>
<name>A0A0M9AKD8_9EURY</name>
<accession>A0A0M9AKD8</accession>
<organism evidence="1 2">
    <name type="scientific">Haloarcula rubripromontorii</name>
    <dbReference type="NCBI Taxonomy" id="1705562"/>
    <lineage>
        <taxon>Archaea</taxon>
        <taxon>Methanobacteriati</taxon>
        <taxon>Methanobacteriota</taxon>
        <taxon>Stenosarchaea group</taxon>
        <taxon>Halobacteria</taxon>
        <taxon>Halobacteriales</taxon>
        <taxon>Haloarculaceae</taxon>
        <taxon>Haloarcula</taxon>
    </lineage>
</organism>
<proteinExistence type="predicted"/>
<evidence type="ECO:0000313" key="2">
    <source>
        <dbReference type="Proteomes" id="UP000037729"/>
    </source>
</evidence>
<gene>
    <name evidence="1" type="ORF">AMS69_13755</name>
</gene>
<dbReference type="Proteomes" id="UP000037729">
    <property type="component" value="Unassembled WGS sequence"/>
</dbReference>
<dbReference type="AlphaFoldDB" id="A0A0M9AKD8"/>
<reference evidence="1 2" key="1">
    <citation type="submission" date="2015-08" db="EMBL/GenBank/DDBJ databases">
        <title>Genomes of Isolates from Cabo Rojo, PR.</title>
        <authorList>
            <person name="Sanchez-Nieves R.L."/>
            <person name="Montalvo-Rodriguez R."/>
        </authorList>
    </citation>
    <scope>NUCLEOTIDE SEQUENCE [LARGE SCALE GENOMIC DNA]</scope>
    <source>
        <strain evidence="1 2">SL3</strain>
    </source>
</reference>
<protein>
    <submittedName>
        <fullName evidence="1">Uncharacterized protein</fullName>
    </submittedName>
</protein>
<evidence type="ECO:0000313" key="1">
    <source>
        <dbReference type="EMBL" id="KOX92421.1"/>
    </source>
</evidence>
<dbReference type="EMBL" id="LIUF01000004">
    <property type="protein sequence ID" value="KOX92421.1"/>
    <property type="molecule type" value="Genomic_DNA"/>
</dbReference>
<dbReference type="OrthoDB" id="221725at2157"/>
<keyword evidence="2" id="KW-1185">Reference proteome</keyword>
<sequence length="184" mass="20538">MSDDTESPSVPLADPFAALAVGGYGADVCVHRDDISTEFPNEILELVRVRVDENRDLRRVDSDRFVRNVVVANSNDRRSVVKRMLADVPADATDEDLYVSALLRDVIPPSFVRLNDPDDENVVTKVMELDTTVSKIKLLVSLGRVAQQDDFTAEDLDSMEGALDTLAELDDTENVDQYIRERLL</sequence>
<dbReference type="RefSeq" id="WP_053968627.1">
    <property type="nucleotide sequence ID" value="NZ_LIUF01000004.1"/>
</dbReference>
<dbReference type="PATRIC" id="fig|1705562.3.peg.3345"/>